<evidence type="ECO:0000313" key="4">
    <source>
        <dbReference type="Proteomes" id="UP001583177"/>
    </source>
</evidence>
<keyword evidence="4" id="KW-1185">Reference proteome</keyword>
<evidence type="ECO:0000256" key="1">
    <source>
        <dbReference type="SAM" id="MobiDB-lite"/>
    </source>
</evidence>
<organism evidence="3 4">
    <name type="scientific">Diaporthe australafricana</name>
    <dbReference type="NCBI Taxonomy" id="127596"/>
    <lineage>
        <taxon>Eukaryota</taxon>
        <taxon>Fungi</taxon>
        <taxon>Dikarya</taxon>
        <taxon>Ascomycota</taxon>
        <taxon>Pezizomycotina</taxon>
        <taxon>Sordariomycetes</taxon>
        <taxon>Sordariomycetidae</taxon>
        <taxon>Diaporthales</taxon>
        <taxon>Diaporthaceae</taxon>
        <taxon>Diaporthe</taxon>
    </lineage>
</organism>
<dbReference type="Gene3D" id="1.10.510.10">
    <property type="entry name" value="Transferase(Phosphotransferase) domain 1"/>
    <property type="match status" value="1"/>
</dbReference>
<gene>
    <name evidence="3" type="ORF">Daus18300_010801</name>
</gene>
<sequence>MLTRLDSENDLLFMEFGKLGDLHKWMHKLSNGNDHLPVAALWQIFDCLVKACMAMDYAPRMVPGPSIPPGAAFAPLNGGYLPETVPPGGHAAPLPGFVGTVHFDLDPRNIFVRGYDEPTNPLVPSHTQIPRFQVADFGLAKNWADLWAPPDARNAYTLAMGRWSMWKRREMGKDCWFLPYPDFPPVAGRMTSEEPPGIPEANVPRNEQRWTYGHDLIGPSMMSQQLRTQFSQPLCETVARCLMARQEHRPDLQQLQATVAAALGAAPQAPLLPLEVPAFFGNDPPPPPPWRMRFQTVDARDLDPWGAYSDEEGAGSPPAAPRPRRRRPRGRRPTRLAPEDRAYRP</sequence>
<feature type="compositionally biased region" description="Basic residues" evidence="1">
    <location>
        <begin position="322"/>
        <end position="334"/>
    </location>
</feature>
<dbReference type="EMBL" id="JAWRVE010000123">
    <property type="protein sequence ID" value="KAL1856316.1"/>
    <property type="molecule type" value="Genomic_DNA"/>
</dbReference>
<dbReference type="PROSITE" id="PS50011">
    <property type="entry name" value="PROTEIN_KINASE_DOM"/>
    <property type="match status" value="1"/>
</dbReference>
<name>A0ABR3W8Z5_9PEZI</name>
<dbReference type="Proteomes" id="UP001583177">
    <property type="component" value="Unassembled WGS sequence"/>
</dbReference>
<feature type="region of interest" description="Disordered" evidence="1">
    <location>
        <begin position="301"/>
        <end position="345"/>
    </location>
</feature>
<dbReference type="InterPro" id="IPR011009">
    <property type="entry name" value="Kinase-like_dom_sf"/>
</dbReference>
<comment type="caution">
    <text evidence="3">The sequence shown here is derived from an EMBL/GenBank/DDBJ whole genome shotgun (WGS) entry which is preliminary data.</text>
</comment>
<proteinExistence type="predicted"/>
<reference evidence="3 4" key="1">
    <citation type="journal article" date="2024" name="IMA Fungus">
        <title>IMA Genome - F19 : A genome assembly and annotation guide to empower mycologists, including annotated draft genome sequences of Ceratocystis pirilliformis, Diaporthe australafricana, Fusarium ophioides, Paecilomyces lecythidis, and Sporothrix stenoceras.</title>
        <authorList>
            <person name="Aylward J."/>
            <person name="Wilson A.M."/>
            <person name="Visagie C.M."/>
            <person name="Spraker J."/>
            <person name="Barnes I."/>
            <person name="Buitendag C."/>
            <person name="Ceriani C."/>
            <person name="Del Mar Angel L."/>
            <person name="du Plessis D."/>
            <person name="Fuchs T."/>
            <person name="Gasser K."/>
            <person name="Kramer D."/>
            <person name="Li W."/>
            <person name="Munsamy K."/>
            <person name="Piso A."/>
            <person name="Price J.L."/>
            <person name="Sonnekus B."/>
            <person name="Thomas C."/>
            <person name="van der Nest A."/>
            <person name="van Dijk A."/>
            <person name="van Heerden A."/>
            <person name="van Vuuren N."/>
            <person name="Yilmaz N."/>
            <person name="Duong T.A."/>
            <person name="van der Merwe N.A."/>
            <person name="Wingfield M.J."/>
            <person name="Wingfield B.D."/>
        </authorList>
    </citation>
    <scope>NUCLEOTIDE SEQUENCE [LARGE SCALE GENOMIC DNA]</scope>
    <source>
        <strain evidence="3 4">CMW 18300</strain>
    </source>
</reference>
<dbReference type="InterPro" id="IPR000719">
    <property type="entry name" value="Prot_kinase_dom"/>
</dbReference>
<evidence type="ECO:0000259" key="2">
    <source>
        <dbReference type="PROSITE" id="PS50011"/>
    </source>
</evidence>
<protein>
    <recommendedName>
        <fullName evidence="2">Protein kinase domain-containing protein</fullName>
    </recommendedName>
</protein>
<evidence type="ECO:0000313" key="3">
    <source>
        <dbReference type="EMBL" id="KAL1856316.1"/>
    </source>
</evidence>
<dbReference type="SUPFAM" id="SSF56112">
    <property type="entry name" value="Protein kinase-like (PK-like)"/>
    <property type="match status" value="1"/>
</dbReference>
<accession>A0ABR3W8Z5</accession>
<feature type="domain" description="Protein kinase" evidence="2">
    <location>
        <begin position="1"/>
        <end position="272"/>
    </location>
</feature>